<comment type="caution">
    <text evidence="1">The sequence shown here is derived from an EMBL/GenBank/DDBJ whole genome shotgun (WGS) entry which is preliminary data.</text>
</comment>
<keyword evidence="2" id="KW-1185">Reference proteome</keyword>
<evidence type="ECO:0000313" key="2">
    <source>
        <dbReference type="Proteomes" id="UP001151760"/>
    </source>
</evidence>
<accession>A0ABQ5ACA6</accession>
<gene>
    <name evidence="1" type="ORF">Tco_0821449</name>
</gene>
<proteinExistence type="predicted"/>
<evidence type="ECO:0000313" key="1">
    <source>
        <dbReference type="EMBL" id="GJT00280.1"/>
    </source>
</evidence>
<dbReference type="Proteomes" id="UP001151760">
    <property type="component" value="Unassembled WGS sequence"/>
</dbReference>
<sequence>MKRKETLPIVFLASELSSLYPASYKGKENGVNILKSIDEGPFQMGTTRDILAEGTEAVRKEALPKFLLISELSNTLLSELISRVTGLLKDFLQRVKADEYREKRMVNILKSIDEGPFQMGTTRDTLDLKEQKVPNNLVPNELESIRIFTSEDKKKYINLTLRATNILLQGLPKDIYTLINHYTDAKDIWIMPHSKELHSAQATTELRILQRQDVVDVSSGEWGSTG</sequence>
<dbReference type="EMBL" id="BQNB010012183">
    <property type="protein sequence ID" value="GJT00280.1"/>
    <property type="molecule type" value="Genomic_DNA"/>
</dbReference>
<reference evidence="1" key="2">
    <citation type="submission" date="2022-01" db="EMBL/GenBank/DDBJ databases">
        <authorList>
            <person name="Yamashiro T."/>
            <person name="Shiraishi A."/>
            <person name="Satake H."/>
            <person name="Nakayama K."/>
        </authorList>
    </citation>
    <scope>NUCLEOTIDE SEQUENCE</scope>
</reference>
<organism evidence="1 2">
    <name type="scientific">Tanacetum coccineum</name>
    <dbReference type="NCBI Taxonomy" id="301880"/>
    <lineage>
        <taxon>Eukaryota</taxon>
        <taxon>Viridiplantae</taxon>
        <taxon>Streptophyta</taxon>
        <taxon>Embryophyta</taxon>
        <taxon>Tracheophyta</taxon>
        <taxon>Spermatophyta</taxon>
        <taxon>Magnoliopsida</taxon>
        <taxon>eudicotyledons</taxon>
        <taxon>Gunneridae</taxon>
        <taxon>Pentapetalae</taxon>
        <taxon>asterids</taxon>
        <taxon>campanulids</taxon>
        <taxon>Asterales</taxon>
        <taxon>Asteraceae</taxon>
        <taxon>Asteroideae</taxon>
        <taxon>Anthemideae</taxon>
        <taxon>Anthemidinae</taxon>
        <taxon>Tanacetum</taxon>
    </lineage>
</organism>
<protein>
    <submittedName>
        <fullName evidence="1">Uncharacterized protein</fullName>
    </submittedName>
</protein>
<name>A0ABQ5ACA6_9ASTR</name>
<reference evidence="1" key="1">
    <citation type="journal article" date="2022" name="Int. J. Mol. Sci.">
        <title>Draft Genome of Tanacetum Coccineum: Genomic Comparison of Closely Related Tanacetum-Family Plants.</title>
        <authorList>
            <person name="Yamashiro T."/>
            <person name="Shiraishi A."/>
            <person name="Nakayama K."/>
            <person name="Satake H."/>
        </authorList>
    </citation>
    <scope>NUCLEOTIDE SEQUENCE</scope>
</reference>